<dbReference type="Proteomes" id="UP001227162">
    <property type="component" value="Unassembled WGS sequence"/>
</dbReference>
<proteinExistence type="predicted"/>
<dbReference type="InterPro" id="IPR050563">
    <property type="entry name" value="4-hydroxybenzoyl-CoA_TE"/>
</dbReference>
<gene>
    <name evidence="1" type="ORF">NOI20_15040</name>
</gene>
<sequence length="157" mass="17993">MDAPFRSSPIAVRPEWIDYNGHLNMAYYNVLFDTGVDQLWEVLGFGPDYRDTHNHTTFIAEFHVRYLREVHEGDQLTVTYQLLDHDEKRFHFYQEILHPDGWVSASGEGLGLHIDMSGPRVAPMPENILANFRALKKAHEALPIPATVGQPIGIKRK</sequence>
<protein>
    <submittedName>
        <fullName evidence="1">Thioesterase family protein</fullName>
    </submittedName>
</protein>
<name>A0AAJ1UDC4_9RHOB</name>
<organism evidence="1 2">
    <name type="scientific">Rhodalgimonas zhirmunskyi</name>
    <dbReference type="NCBI Taxonomy" id="2964767"/>
    <lineage>
        <taxon>Bacteria</taxon>
        <taxon>Pseudomonadati</taxon>
        <taxon>Pseudomonadota</taxon>
        <taxon>Alphaproteobacteria</taxon>
        <taxon>Rhodobacterales</taxon>
        <taxon>Roseobacteraceae</taxon>
        <taxon>Rhodalgimonas</taxon>
    </lineage>
</organism>
<dbReference type="AlphaFoldDB" id="A0AAJ1UDC4"/>
<dbReference type="SUPFAM" id="SSF54637">
    <property type="entry name" value="Thioesterase/thiol ester dehydrase-isomerase"/>
    <property type="match status" value="1"/>
</dbReference>
<dbReference type="EMBL" id="JANFFA010000004">
    <property type="protein sequence ID" value="MDQ2095433.1"/>
    <property type="molecule type" value="Genomic_DNA"/>
</dbReference>
<dbReference type="RefSeq" id="WP_317627051.1">
    <property type="nucleotide sequence ID" value="NZ_JANFFA010000004.1"/>
</dbReference>
<dbReference type="InterPro" id="IPR029069">
    <property type="entry name" value="HotDog_dom_sf"/>
</dbReference>
<accession>A0AAJ1UDC4</accession>
<evidence type="ECO:0000313" key="2">
    <source>
        <dbReference type="Proteomes" id="UP001227162"/>
    </source>
</evidence>
<comment type="caution">
    <text evidence="1">The sequence shown here is derived from an EMBL/GenBank/DDBJ whole genome shotgun (WGS) entry which is preliminary data.</text>
</comment>
<reference evidence="1" key="2">
    <citation type="submission" date="2023-04" db="EMBL/GenBank/DDBJ databases">
        <title>'Rhodoalgimonas zhirmunskyi' gen. nov., isolated from a red alga.</title>
        <authorList>
            <person name="Nedashkovskaya O.I."/>
            <person name="Otstavnykh N.Y."/>
            <person name="Bystritskaya E.P."/>
            <person name="Balabanova L.A."/>
            <person name="Isaeva M.P."/>
        </authorList>
    </citation>
    <scope>NUCLEOTIDE SEQUENCE</scope>
    <source>
        <strain evidence="1">10Alg 79</strain>
    </source>
</reference>
<dbReference type="PANTHER" id="PTHR31793:SF2">
    <property type="entry name" value="BLR1345 PROTEIN"/>
    <property type="match status" value="1"/>
</dbReference>
<dbReference type="GO" id="GO:0047617">
    <property type="term" value="F:fatty acyl-CoA hydrolase activity"/>
    <property type="evidence" value="ECO:0007669"/>
    <property type="project" value="TreeGrafter"/>
</dbReference>
<evidence type="ECO:0000313" key="1">
    <source>
        <dbReference type="EMBL" id="MDQ2095433.1"/>
    </source>
</evidence>
<dbReference type="Gene3D" id="3.10.129.10">
    <property type="entry name" value="Hotdog Thioesterase"/>
    <property type="match status" value="1"/>
</dbReference>
<reference evidence="1" key="1">
    <citation type="submission" date="2022-07" db="EMBL/GenBank/DDBJ databases">
        <authorList>
            <person name="Otstavnykh N."/>
            <person name="Isaeva M."/>
            <person name="Bystritskaya E."/>
        </authorList>
    </citation>
    <scope>NUCLEOTIDE SEQUENCE</scope>
    <source>
        <strain evidence="1">10Alg 79</strain>
    </source>
</reference>
<dbReference type="Pfam" id="PF13279">
    <property type="entry name" value="4HBT_2"/>
    <property type="match status" value="1"/>
</dbReference>
<dbReference type="PANTHER" id="PTHR31793">
    <property type="entry name" value="4-HYDROXYBENZOYL-COA THIOESTERASE FAMILY MEMBER"/>
    <property type="match status" value="1"/>
</dbReference>
<keyword evidence="2" id="KW-1185">Reference proteome</keyword>
<dbReference type="CDD" id="cd00586">
    <property type="entry name" value="4HBT"/>
    <property type="match status" value="1"/>
</dbReference>